<dbReference type="Proteomes" id="UP000323426">
    <property type="component" value="Unassembled WGS sequence"/>
</dbReference>
<evidence type="ECO:0000313" key="2">
    <source>
        <dbReference type="EMBL" id="KAA5539034.1"/>
    </source>
</evidence>
<name>A0A5M6CUZ2_9BACT</name>
<reference evidence="2 3" key="1">
    <citation type="submission" date="2019-09" db="EMBL/GenBank/DDBJ databases">
        <title>Genome sequence and assembly of Adhaeribacter sp.</title>
        <authorList>
            <person name="Chhetri G."/>
        </authorList>
    </citation>
    <scope>NUCLEOTIDE SEQUENCE [LARGE SCALE GENOMIC DNA]</scope>
    <source>
        <strain evidence="2 3">DK36</strain>
    </source>
</reference>
<sequence>MAKDKKDFGNVLGKLHGSKSSLQSETVPDSVQVKSAKVRKRITFFVDERLEEMIDTGTLEEKYRSKSDFVENILMNYFKDKYYVKNAND</sequence>
<evidence type="ECO:0000313" key="3">
    <source>
        <dbReference type="Proteomes" id="UP000323426"/>
    </source>
</evidence>
<dbReference type="AlphaFoldDB" id="A0A5M6CUZ2"/>
<protein>
    <submittedName>
        <fullName evidence="2">Uncharacterized protein</fullName>
    </submittedName>
</protein>
<accession>A0A5M6CUZ2</accession>
<comment type="caution">
    <text evidence="2">The sequence shown here is derived from an EMBL/GenBank/DDBJ whole genome shotgun (WGS) entry which is preliminary data.</text>
</comment>
<dbReference type="RefSeq" id="WP_150093320.1">
    <property type="nucleotide sequence ID" value="NZ_VWSF01000036.1"/>
</dbReference>
<dbReference type="EMBL" id="VWSF01000036">
    <property type="protein sequence ID" value="KAA5539034.1"/>
    <property type="molecule type" value="Genomic_DNA"/>
</dbReference>
<proteinExistence type="predicted"/>
<gene>
    <name evidence="2" type="ORF">F0145_25180</name>
</gene>
<organism evidence="2 3">
    <name type="scientific">Adhaeribacter rhizoryzae</name>
    <dbReference type="NCBI Taxonomy" id="2607907"/>
    <lineage>
        <taxon>Bacteria</taxon>
        <taxon>Pseudomonadati</taxon>
        <taxon>Bacteroidota</taxon>
        <taxon>Cytophagia</taxon>
        <taxon>Cytophagales</taxon>
        <taxon>Hymenobacteraceae</taxon>
        <taxon>Adhaeribacter</taxon>
    </lineage>
</organism>
<keyword evidence="3" id="KW-1185">Reference proteome</keyword>
<evidence type="ECO:0000256" key="1">
    <source>
        <dbReference type="SAM" id="MobiDB-lite"/>
    </source>
</evidence>
<feature type="region of interest" description="Disordered" evidence="1">
    <location>
        <begin position="1"/>
        <end position="26"/>
    </location>
</feature>